<reference evidence="2 3" key="1">
    <citation type="journal article" date="2016" name="Nat. Commun.">
        <title>Thousands of microbial genomes shed light on interconnected biogeochemical processes in an aquifer system.</title>
        <authorList>
            <person name="Anantharaman K."/>
            <person name="Brown C.T."/>
            <person name="Hug L.A."/>
            <person name="Sharon I."/>
            <person name="Castelle C.J."/>
            <person name="Probst A.J."/>
            <person name="Thomas B.C."/>
            <person name="Singh A."/>
            <person name="Wilkins M.J."/>
            <person name="Karaoz U."/>
            <person name="Brodie E.L."/>
            <person name="Williams K.H."/>
            <person name="Hubbard S.S."/>
            <person name="Banfield J.F."/>
        </authorList>
    </citation>
    <scope>NUCLEOTIDE SEQUENCE [LARGE SCALE GENOMIC DNA]</scope>
</reference>
<dbReference type="InterPro" id="IPR012341">
    <property type="entry name" value="6hp_glycosidase-like_sf"/>
</dbReference>
<evidence type="ECO:0000313" key="3">
    <source>
        <dbReference type="Proteomes" id="UP000177080"/>
    </source>
</evidence>
<dbReference type="AlphaFoldDB" id="A0A1F4ZD03"/>
<dbReference type="STRING" id="1797259.A2989_04115"/>
<proteinExistence type="predicted"/>
<dbReference type="Proteomes" id="UP000177080">
    <property type="component" value="Unassembled WGS sequence"/>
</dbReference>
<dbReference type="PANTHER" id="PTHR31616:SF13">
    <property type="entry name" value="GLUCAN 1,4-ALPHA-GLUCOSIDASE"/>
    <property type="match status" value="1"/>
</dbReference>
<organism evidence="2 3">
    <name type="scientific">Candidatus Amesbacteria bacterium RIFCSPLOWO2_01_FULL_48_25</name>
    <dbReference type="NCBI Taxonomy" id="1797259"/>
    <lineage>
        <taxon>Bacteria</taxon>
        <taxon>Candidatus Amesiibacteriota</taxon>
    </lineage>
</organism>
<dbReference type="EMBL" id="MEXN01000005">
    <property type="protein sequence ID" value="OGD03826.1"/>
    <property type="molecule type" value="Genomic_DNA"/>
</dbReference>
<name>A0A1F4ZD03_9BACT</name>
<comment type="caution">
    <text evidence="2">The sequence shown here is derived from an EMBL/GenBank/DDBJ whole genome shotgun (WGS) entry which is preliminary data.</text>
</comment>
<evidence type="ECO:0000313" key="2">
    <source>
        <dbReference type="EMBL" id="OGD03826.1"/>
    </source>
</evidence>
<protein>
    <recommendedName>
        <fullName evidence="1">GH15-like domain-containing protein</fullName>
    </recommendedName>
</protein>
<dbReference type="InterPro" id="IPR011613">
    <property type="entry name" value="GH15-like"/>
</dbReference>
<gene>
    <name evidence="2" type="ORF">A2989_04115</name>
</gene>
<evidence type="ECO:0000259" key="1">
    <source>
        <dbReference type="Pfam" id="PF00723"/>
    </source>
</evidence>
<dbReference type="SUPFAM" id="SSF48208">
    <property type="entry name" value="Six-hairpin glycosidases"/>
    <property type="match status" value="1"/>
</dbReference>
<dbReference type="Pfam" id="PF00723">
    <property type="entry name" value="Glyco_hydro_15"/>
    <property type="match status" value="1"/>
</dbReference>
<sequence>MARFINLGNGEMLIGLDNHGQVRDLYFPYVGLENHVDGHYVHKIGVWVDNRFSWLDDGHWHVTINYLKDTMASYLVAVHADLQVQLDFTDTVYNEKNIFLRKVVLKNLSDQNRTIKLFFHQQFEIYQARRGDTAYFDPQTQTVIHYKGRRVFLINAIHGDRSFDDYSVGLFNIEGHEGTHKDAEDGTLSQNPIEHGMVDSVIGITCHLRPHQSDNIYYWLAASKQFQEVFDLNSYVLSKTPQYLIKSAQDFWKAWVNRQRFNFNHLSPHLVDLFKKSLFVIRSHTDNRGAVIASGDSDLLKYGRDTYSYVWPRDAAYCTLTMILAGELNSARRFFEYANSILSPDGYFMHKYRSDQSLGSSWHPWVRGGHAQLPIQEDETALVIYALWQYYLRSLDLEFIETVYNSLIKKASDFLVAYRDPHTGLPKESYDLWEERYGVFTYTAAVTYAALICAAKFAKLLGKTEAERKYEDAATEIKSATLKYLFSPDTGLFFKSLSGTETNHPVSDPTPDMSTAYAIFRFGLLEKDDPRLHPAFTGVVDQLTLPTSVGGLARYQGDMYFRSSDNIPGNPWVITSLWLAQYHLFRAKSEADLEPVKNWLEWTAKSALPTGILPEQLHSQTGSPLSATPLAWSHAEFVTTIIQYLEKLESLGISPSRLPQK</sequence>
<dbReference type="GO" id="GO:0004553">
    <property type="term" value="F:hydrolase activity, hydrolyzing O-glycosyl compounds"/>
    <property type="evidence" value="ECO:0007669"/>
    <property type="project" value="UniProtKB-ARBA"/>
</dbReference>
<dbReference type="PANTHER" id="PTHR31616">
    <property type="entry name" value="TREHALASE"/>
    <property type="match status" value="1"/>
</dbReference>
<dbReference type="GO" id="GO:0005975">
    <property type="term" value="P:carbohydrate metabolic process"/>
    <property type="evidence" value="ECO:0007669"/>
    <property type="project" value="InterPro"/>
</dbReference>
<dbReference type="InterPro" id="IPR008928">
    <property type="entry name" value="6-hairpin_glycosidase_sf"/>
</dbReference>
<accession>A0A1F4ZD03</accession>
<feature type="domain" description="GH15-like" evidence="1">
    <location>
        <begin position="287"/>
        <end position="582"/>
    </location>
</feature>
<dbReference type="Gene3D" id="1.50.10.10">
    <property type="match status" value="1"/>
</dbReference>